<comment type="caution">
    <text evidence="1">The sequence shown here is derived from an EMBL/GenBank/DDBJ whole genome shotgun (WGS) entry which is preliminary data.</text>
</comment>
<reference evidence="1 2" key="1">
    <citation type="submission" date="2020-08" db="EMBL/GenBank/DDBJ databases">
        <title>Functional genomics of gut bacteria from endangered species of beetles.</title>
        <authorList>
            <person name="Carlos-Shanley C."/>
        </authorList>
    </citation>
    <scope>NUCLEOTIDE SEQUENCE [LARGE SCALE GENOMIC DNA]</scope>
    <source>
        <strain evidence="1 2">S00179</strain>
    </source>
</reference>
<name>A0A7W7KNP0_PSENT</name>
<organism evidence="1 2">
    <name type="scientific">Pseudomonas nitroreducens</name>
    <dbReference type="NCBI Taxonomy" id="46680"/>
    <lineage>
        <taxon>Bacteria</taxon>
        <taxon>Pseudomonadati</taxon>
        <taxon>Pseudomonadota</taxon>
        <taxon>Gammaproteobacteria</taxon>
        <taxon>Pseudomonadales</taxon>
        <taxon>Pseudomonadaceae</taxon>
        <taxon>Pseudomonas</taxon>
    </lineage>
</organism>
<evidence type="ECO:0000313" key="2">
    <source>
        <dbReference type="Proteomes" id="UP000566995"/>
    </source>
</evidence>
<sequence length="88" mass="9767">MAESFEDRIEATTRLLLASCRESGLHLSGDLRVTEADAATLLNIAPGYLKQMRTGDGSAPRHYRIPMSGCQISYRLRDIAVWIEIGTE</sequence>
<dbReference type="AlphaFoldDB" id="A0A7W7KNP0"/>
<protein>
    <submittedName>
        <fullName evidence="1">Uncharacterized protein</fullName>
    </submittedName>
</protein>
<accession>A0A7W7KNP0</accession>
<dbReference type="EMBL" id="JACHLI010000019">
    <property type="protein sequence ID" value="MBB4865458.1"/>
    <property type="molecule type" value="Genomic_DNA"/>
</dbReference>
<dbReference type="Proteomes" id="UP000566995">
    <property type="component" value="Unassembled WGS sequence"/>
</dbReference>
<gene>
    <name evidence="1" type="ORF">HNP46_004352</name>
</gene>
<proteinExistence type="predicted"/>
<dbReference type="RefSeq" id="WP_184592971.1">
    <property type="nucleotide sequence ID" value="NZ_JACHLI010000019.1"/>
</dbReference>
<evidence type="ECO:0000313" key="1">
    <source>
        <dbReference type="EMBL" id="MBB4865458.1"/>
    </source>
</evidence>